<gene>
    <name evidence="1" type="ORF">GCM10009804_64710</name>
</gene>
<evidence type="ECO:0000313" key="1">
    <source>
        <dbReference type="EMBL" id="GAA1599162.1"/>
    </source>
</evidence>
<keyword evidence="2" id="KW-1185">Reference proteome</keyword>
<accession>A0ABN2E8J6</accession>
<protein>
    <submittedName>
        <fullName evidence="1">Uncharacterized protein</fullName>
    </submittedName>
</protein>
<dbReference type="Proteomes" id="UP001501705">
    <property type="component" value="Unassembled WGS sequence"/>
</dbReference>
<dbReference type="InterPro" id="IPR029058">
    <property type="entry name" value="AB_hydrolase_fold"/>
</dbReference>
<evidence type="ECO:0000313" key="2">
    <source>
        <dbReference type="Proteomes" id="UP001501705"/>
    </source>
</evidence>
<organism evidence="1 2">
    <name type="scientific">Kribbella hippodromi</name>
    <dbReference type="NCBI Taxonomy" id="434347"/>
    <lineage>
        <taxon>Bacteria</taxon>
        <taxon>Bacillati</taxon>
        <taxon>Actinomycetota</taxon>
        <taxon>Actinomycetes</taxon>
        <taxon>Propionibacteriales</taxon>
        <taxon>Kribbellaceae</taxon>
        <taxon>Kribbella</taxon>
    </lineage>
</organism>
<reference evidence="1 2" key="1">
    <citation type="journal article" date="2019" name="Int. J. Syst. Evol. Microbiol.">
        <title>The Global Catalogue of Microorganisms (GCM) 10K type strain sequencing project: providing services to taxonomists for standard genome sequencing and annotation.</title>
        <authorList>
            <consortium name="The Broad Institute Genomics Platform"/>
            <consortium name="The Broad Institute Genome Sequencing Center for Infectious Disease"/>
            <person name="Wu L."/>
            <person name="Ma J."/>
        </authorList>
    </citation>
    <scope>NUCLEOTIDE SEQUENCE [LARGE SCALE GENOMIC DNA]</scope>
    <source>
        <strain evidence="1 2">JCM 15572</strain>
    </source>
</reference>
<dbReference type="EMBL" id="BAAAPH010000027">
    <property type="protein sequence ID" value="GAA1599162.1"/>
    <property type="molecule type" value="Genomic_DNA"/>
</dbReference>
<sequence length="413" mass="44548">MLAAGTAAEANALPPTTTARAGLAARTDLTARSDLTGRTDLTGLTLPDPPAAGIARGQVFDNAIPDRSVYAGLVSFVWGASSLAQPAGAVPSAYMPAFRDFDKTHTLAWYEANHPDWIVYTANTPDRSAVAWEFNNQTYVPIDFQNPDVRTFYWDSFVQPKIDAGYPIIAFDNIGTFNGYGNAGHYRGSQWVQQYIGGSAGRVDSAWSTAVLDWMSYLSQRLHAAGIGMAANITWNASVQLADMLQAVSLVDVYVDEQGFTAHRPGNYNDAAWDDKYNFTRQIAGQTLHLAINQTTEDTLANATQAQIDWAVANYLLYREQKSMLTICGVGEYHVFVDCQQLHTNIGAPSAAPVLDASGAYTRRYQRGMTLVNKSASATAVVTLPAGTFTDLHGNTVSGQLSLPPNSGSVLAN</sequence>
<proteinExistence type="predicted"/>
<comment type="caution">
    <text evidence="1">The sequence shown here is derived from an EMBL/GenBank/DDBJ whole genome shotgun (WGS) entry which is preliminary data.</text>
</comment>
<dbReference type="SUPFAM" id="SSF53474">
    <property type="entry name" value="alpha/beta-Hydrolases"/>
    <property type="match status" value="1"/>
</dbReference>
<name>A0ABN2E8J6_9ACTN</name>